<reference evidence="16" key="1">
    <citation type="submission" date="2022-01" db="EMBL/GenBank/DDBJ databases">
        <authorList>
            <person name="King R."/>
        </authorList>
    </citation>
    <scope>NUCLEOTIDE SEQUENCE</scope>
</reference>
<dbReference type="SUPFAM" id="SSF48179">
    <property type="entry name" value="6-phosphogluconate dehydrogenase C-terminal domain-like"/>
    <property type="match status" value="1"/>
</dbReference>
<dbReference type="Pfam" id="PF03807">
    <property type="entry name" value="F420_oxidored"/>
    <property type="match status" value="1"/>
</dbReference>
<keyword evidence="7" id="KW-0028">Amino-acid biosynthesis</keyword>
<dbReference type="GO" id="GO:0055129">
    <property type="term" value="P:L-proline biosynthetic process"/>
    <property type="evidence" value="ECO:0007669"/>
    <property type="project" value="TreeGrafter"/>
</dbReference>
<comment type="catalytic activity">
    <reaction evidence="12">
        <text>L-proline + NADP(+) = (S)-1-pyrroline-5-carboxylate + NADPH + 2 H(+)</text>
        <dbReference type="Rhea" id="RHEA:14109"/>
        <dbReference type="ChEBI" id="CHEBI:15378"/>
        <dbReference type="ChEBI" id="CHEBI:17388"/>
        <dbReference type="ChEBI" id="CHEBI:57783"/>
        <dbReference type="ChEBI" id="CHEBI:58349"/>
        <dbReference type="ChEBI" id="CHEBI:60039"/>
        <dbReference type="EC" id="1.5.1.2"/>
    </reaction>
</comment>
<dbReference type="InterPro" id="IPR008927">
    <property type="entry name" value="6-PGluconate_DH-like_C_sf"/>
</dbReference>
<evidence type="ECO:0000256" key="1">
    <source>
        <dbReference type="ARBA" id="ARBA00004496"/>
    </source>
</evidence>
<dbReference type="FunFam" id="3.40.50.720:FF:000190">
    <property type="entry name" value="Pyrroline-5-carboxylate reductase"/>
    <property type="match status" value="1"/>
</dbReference>
<keyword evidence="10" id="KW-0560">Oxidoreductase</keyword>
<dbReference type="PIRSF" id="PIRSF000193">
    <property type="entry name" value="Pyrrol-5-carb_rd"/>
    <property type="match status" value="1"/>
</dbReference>
<accession>A0A9P0DNU7</accession>
<evidence type="ECO:0000256" key="8">
    <source>
        <dbReference type="ARBA" id="ARBA00022650"/>
    </source>
</evidence>
<evidence type="ECO:0000256" key="7">
    <source>
        <dbReference type="ARBA" id="ARBA00022605"/>
    </source>
</evidence>
<keyword evidence="17" id="KW-1185">Reference proteome</keyword>
<name>A0A9P0DNU7_PHACE</name>
<evidence type="ECO:0000313" key="16">
    <source>
        <dbReference type="EMBL" id="CAH1173680.1"/>
    </source>
</evidence>
<dbReference type="SUPFAM" id="SSF51735">
    <property type="entry name" value="NAD(P)-binding Rossmann-fold domains"/>
    <property type="match status" value="1"/>
</dbReference>
<dbReference type="AlphaFoldDB" id="A0A9P0DNU7"/>
<dbReference type="FunFam" id="1.10.3730.10:FF:000001">
    <property type="entry name" value="Pyrroline-5-carboxylate reductase"/>
    <property type="match status" value="1"/>
</dbReference>
<dbReference type="InterPro" id="IPR029036">
    <property type="entry name" value="P5CR_dimer"/>
</dbReference>
<dbReference type="PANTHER" id="PTHR11645">
    <property type="entry name" value="PYRROLINE-5-CARBOXYLATE REDUCTASE"/>
    <property type="match status" value="1"/>
</dbReference>
<keyword evidence="6" id="KW-0963">Cytoplasm</keyword>
<feature type="binding site" evidence="13">
    <location>
        <position position="24"/>
    </location>
    <ligand>
        <name>NADP(+)</name>
        <dbReference type="ChEBI" id="CHEBI:58349"/>
    </ligand>
</feature>
<dbReference type="EMBL" id="OU896712">
    <property type="protein sequence ID" value="CAH1173680.1"/>
    <property type="molecule type" value="Genomic_DNA"/>
</dbReference>
<keyword evidence="8" id="KW-0641">Proline biosynthesis</keyword>
<organism evidence="16 17">
    <name type="scientific">Phaedon cochleariae</name>
    <name type="common">Mustard beetle</name>
    <dbReference type="NCBI Taxonomy" id="80249"/>
    <lineage>
        <taxon>Eukaryota</taxon>
        <taxon>Metazoa</taxon>
        <taxon>Ecdysozoa</taxon>
        <taxon>Arthropoda</taxon>
        <taxon>Hexapoda</taxon>
        <taxon>Insecta</taxon>
        <taxon>Pterygota</taxon>
        <taxon>Neoptera</taxon>
        <taxon>Endopterygota</taxon>
        <taxon>Coleoptera</taxon>
        <taxon>Polyphaga</taxon>
        <taxon>Cucujiformia</taxon>
        <taxon>Chrysomeloidea</taxon>
        <taxon>Chrysomelidae</taxon>
        <taxon>Chrysomelinae</taxon>
        <taxon>Chrysomelini</taxon>
        <taxon>Phaedon</taxon>
    </lineage>
</organism>
<evidence type="ECO:0000256" key="4">
    <source>
        <dbReference type="ARBA" id="ARBA00012855"/>
    </source>
</evidence>
<evidence type="ECO:0000256" key="12">
    <source>
        <dbReference type="ARBA" id="ARBA00052690"/>
    </source>
</evidence>
<feature type="domain" description="Pyrroline-5-carboxylate reductase catalytic N-terminal" evidence="14">
    <location>
        <begin position="1"/>
        <end position="90"/>
    </location>
</feature>
<dbReference type="InterPro" id="IPR028939">
    <property type="entry name" value="P5C_Rdtase_cat_N"/>
</dbReference>
<proteinExistence type="inferred from homology"/>
<keyword evidence="9 13" id="KW-0521">NADP</keyword>
<evidence type="ECO:0000256" key="10">
    <source>
        <dbReference type="ARBA" id="ARBA00023002"/>
    </source>
</evidence>
<dbReference type="OrthoDB" id="10263291at2759"/>
<protein>
    <recommendedName>
        <fullName evidence="5">Pyrroline-5-carboxylate reductase</fullName>
        <ecNumber evidence="4">1.5.1.2</ecNumber>
    </recommendedName>
</protein>
<dbReference type="Gene3D" id="1.10.3730.10">
    <property type="entry name" value="ProC C-terminal domain-like"/>
    <property type="match status" value="1"/>
</dbReference>
<feature type="binding site" evidence="13">
    <location>
        <position position="44"/>
    </location>
    <ligand>
        <name>NADPH</name>
        <dbReference type="ChEBI" id="CHEBI:57783"/>
    </ligand>
</feature>
<comment type="subcellular location">
    <subcellularLocation>
        <location evidence="1">Cytoplasm</location>
    </subcellularLocation>
</comment>
<evidence type="ECO:0000256" key="2">
    <source>
        <dbReference type="ARBA" id="ARBA00005205"/>
    </source>
</evidence>
<evidence type="ECO:0000256" key="6">
    <source>
        <dbReference type="ARBA" id="ARBA00022490"/>
    </source>
</evidence>
<comment type="similarity">
    <text evidence="3">Belongs to the pyrroline-5-carboxylate reductase family.</text>
</comment>
<evidence type="ECO:0000259" key="14">
    <source>
        <dbReference type="Pfam" id="PF03807"/>
    </source>
</evidence>
<comment type="catalytic activity">
    <reaction evidence="11">
        <text>L-proline + NAD(+) = (S)-1-pyrroline-5-carboxylate + NADH + 2 H(+)</text>
        <dbReference type="Rhea" id="RHEA:14105"/>
        <dbReference type="ChEBI" id="CHEBI:15378"/>
        <dbReference type="ChEBI" id="CHEBI:17388"/>
        <dbReference type="ChEBI" id="CHEBI:57540"/>
        <dbReference type="ChEBI" id="CHEBI:57945"/>
        <dbReference type="ChEBI" id="CHEBI:60039"/>
        <dbReference type="EC" id="1.5.1.2"/>
    </reaction>
</comment>
<dbReference type="GO" id="GO:0004735">
    <property type="term" value="F:pyrroline-5-carboxylate reductase activity"/>
    <property type="evidence" value="ECO:0007669"/>
    <property type="project" value="UniProtKB-EC"/>
</dbReference>
<dbReference type="InterPro" id="IPR000304">
    <property type="entry name" value="Pyrroline-COOH_reductase"/>
</dbReference>
<dbReference type="Proteomes" id="UP001153737">
    <property type="component" value="Chromosome 6"/>
</dbReference>
<evidence type="ECO:0000256" key="13">
    <source>
        <dbReference type="PIRSR" id="PIRSR000193-1"/>
    </source>
</evidence>
<dbReference type="NCBIfam" id="TIGR00112">
    <property type="entry name" value="proC"/>
    <property type="match status" value="1"/>
</dbReference>
<feature type="binding site" evidence="13">
    <location>
        <begin position="57"/>
        <end position="60"/>
    </location>
    <ligand>
        <name>NADP(+)</name>
        <dbReference type="ChEBI" id="CHEBI:58349"/>
    </ligand>
</feature>
<dbReference type="HAMAP" id="MF_01925">
    <property type="entry name" value="P5C_reductase"/>
    <property type="match status" value="1"/>
</dbReference>
<gene>
    <name evidence="16" type="ORF">PHAECO_LOCUS10388</name>
</gene>
<dbReference type="InterPro" id="IPR036291">
    <property type="entry name" value="NAD(P)-bd_dom_sf"/>
</dbReference>
<dbReference type="Pfam" id="PF14748">
    <property type="entry name" value="P5CR_dimer"/>
    <property type="match status" value="1"/>
</dbReference>
<evidence type="ECO:0000256" key="11">
    <source>
        <dbReference type="ARBA" id="ARBA00050547"/>
    </source>
</evidence>
<sequence>MAKAICRGIKRKGLIKYSQVYVSSPYIKNLDVWKELGANVSTDNSVVAKEADIIFLAVKPHILGGALKELQESPNASMIRNKLFISILAGITVNNLEEMLSKFEGSRVVRVMPNTPMLIGKGCTVYCPGTNCTAQDLNLVKSILEVTGMCQLLPEHMINAVGAVSASGPAFAYIFIEALSDGGVRMGLHRDMATRFAAQTVMGAAQMVLDTNKHMGTLKDEVCSAGGQTIAGIHAMERCAVRGAIMDAVEAAALKAAELGECSKKKPQ</sequence>
<dbReference type="PANTHER" id="PTHR11645:SF69">
    <property type="entry name" value="PYRROLINE-5-CARBOXYLATE REDUCTASE"/>
    <property type="match status" value="1"/>
</dbReference>
<dbReference type="EC" id="1.5.1.2" evidence="4"/>
<dbReference type="Gene3D" id="3.40.50.720">
    <property type="entry name" value="NAD(P)-binding Rossmann-like Domain"/>
    <property type="match status" value="1"/>
</dbReference>
<evidence type="ECO:0000256" key="5">
    <source>
        <dbReference type="ARBA" id="ARBA00021413"/>
    </source>
</evidence>
<comment type="pathway">
    <text evidence="2">Amino-acid biosynthesis; L-proline biosynthesis; L-proline from L-glutamate 5-semialdehyde: step 1/1.</text>
</comment>
<dbReference type="GO" id="GO:0005737">
    <property type="term" value="C:cytoplasm"/>
    <property type="evidence" value="ECO:0007669"/>
    <property type="project" value="UniProtKB-SubCell"/>
</dbReference>
<reference evidence="16" key="2">
    <citation type="submission" date="2022-10" db="EMBL/GenBank/DDBJ databases">
        <authorList>
            <consortium name="ENA_rothamsted_submissions"/>
            <consortium name="culmorum"/>
            <person name="King R."/>
        </authorList>
    </citation>
    <scope>NUCLEOTIDE SEQUENCE</scope>
</reference>
<evidence type="ECO:0000256" key="9">
    <source>
        <dbReference type="ARBA" id="ARBA00022857"/>
    </source>
</evidence>
<evidence type="ECO:0000256" key="3">
    <source>
        <dbReference type="ARBA" id="ARBA00005525"/>
    </source>
</evidence>
<evidence type="ECO:0000259" key="15">
    <source>
        <dbReference type="Pfam" id="PF14748"/>
    </source>
</evidence>
<feature type="domain" description="Pyrroline-5-carboxylate reductase dimerisation" evidence="15">
    <location>
        <begin position="155"/>
        <end position="259"/>
    </location>
</feature>
<evidence type="ECO:0000313" key="17">
    <source>
        <dbReference type="Proteomes" id="UP001153737"/>
    </source>
</evidence>